<feature type="region of interest" description="Disordered" evidence="1">
    <location>
        <begin position="57"/>
        <end position="119"/>
    </location>
</feature>
<evidence type="ECO:0000256" key="1">
    <source>
        <dbReference type="SAM" id="MobiDB-lite"/>
    </source>
</evidence>
<feature type="compositionally biased region" description="Polar residues" evidence="1">
    <location>
        <begin position="83"/>
        <end position="95"/>
    </location>
</feature>
<dbReference type="EMBL" id="CABPRJ010001018">
    <property type="protein sequence ID" value="VVC34846.1"/>
    <property type="molecule type" value="Genomic_DNA"/>
</dbReference>
<feature type="compositionally biased region" description="Low complexity" evidence="1">
    <location>
        <begin position="69"/>
        <end position="82"/>
    </location>
</feature>
<protein>
    <submittedName>
        <fullName evidence="2">Uncharacterized protein</fullName>
    </submittedName>
</protein>
<evidence type="ECO:0000313" key="3">
    <source>
        <dbReference type="Proteomes" id="UP000325440"/>
    </source>
</evidence>
<gene>
    <name evidence="2" type="ORF">CINCED_3A018295</name>
</gene>
<keyword evidence="3" id="KW-1185">Reference proteome</keyword>
<proteinExistence type="predicted"/>
<dbReference type="Proteomes" id="UP000325440">
    <property type="component" value="Unassembled WGS sequence"/>
</dbReference>
<reference evidence="2 3" key="1">
    <citation type="submission" date="2019-08" db="EMBL/GenBank/DDBJ databases">
        <authorList>
            <person name="Alioto T."/>
            <person name="Alioto T."/>
            <person name="Gomez Garrido J."/>
        </authorList>
    </citation>
    <scope>NUCLEOTIDE SEQUENCE [LARGE SCALE GENOMIC DNA]</scope>
</reference>
<accession>A0A5E4MTB6</accession>
<dbReference type="AlphaFoldDB" id="A0A5E4MTB6"/>
<evidence type="ECO:0000313" key="2">
    <source>
        <dbReference type="EMBL" id="VVC34846.1"/>
    </source>
</evidence>
<organism evidence="2 3">
    <name type="scientific">Cinara cedri</name>
    <dbReference type="NCBI Taxonomy" id="506608"/>
    <lineage>
        <taxon>Eukaryota</taxon>
        <taxon>Metazoa</taxon>
        <taxon>Ecdysozoa</taxon>
        <taxon>Arthropoda</taxon>
        <taxon>Hexapoda</taxon>
        <taxon>Insecta</taxon>
        <taxon>Pterygota</taxon>
        <taxon>Neoptera</taxon>
        <taxon>Paraneoptera</taxon>
        <taxon>Hemiptera</taxon>
        <taxon>Sternorrhyncha</taxon>
        <taxon>Aphidomorpha</taxon>
        <taxon>Aphidoidea</taxon>
        <taxon>Aphididae</taxon>
        <taxon>Lachninae</taxon>
        <taxon>Cinara</taxon>
    </lineage>
</organism>
<sequence length="119" mass="13529">MDKILDWRLVNSYHLRSSLRSLITLHMLKSQGVRSDDLGGHLQNAFNKRQFWRGHFGSVTNDNEHETASNRNSATSSRNSTSLVNTFPLDSQRTSVCKRRAESHMRSPPSPDVDFNNAS</sequence>
<name>A0A5E4MTB6_9HEMI</name>